<feature type="region of interest" description="Disordered" evidence="1">
    <location>
        <begin position="223"/>
        <end position="263"/>
    </location>
</feature>
<name>A0AAV7P1W7_PLEWA</name>
<dbReference type="Proteomes" id="UP001066276">
    <property type="component" value="Chromosome 8"/>
</dbReference>
<organism evidence="2 3">
    <name type="scientific">Pleurodeles waltl</name>
    <name type="common">Iberian ribbed newt</name>
    <dbReference type="NCBI Taxonomy" id="8319"/>
    <lineage>
        <taxon>Eukaryota</taxon>
        <taxon>Metazoa</taxon>
        <taxon>Chordata</taxon>
        <taxon>Craniata</taxon>
        <taxon>Vertebrata</taxon>
        <taxon>Euteleostomi</taxon>
        <taxon>Amphibia</taxon>
        <taxon>Batrachia</taxon>
        <taxon>Caudata</taxon>
        <taxon>Salamandroidea</taxon>
        <taxon>Salamandridae</taxon>
        <taxon>Pleurodelinae</taxon>
        <taxon>Pleurodeles</taxon>
    </lineage>
</organism>
<accession>A0AAV7P1W7</accession>
<feature type="region of interest" description="Disordered" evidence="1">
    <location>
        <begin position="1"/>
        <end position="27"/>
    </location>
</feature>
<dbReference type="AlphaFoldDB" id="A0AAV7P1W7"/>
<evidence type="ECO:0000313" key="3">
    <source>
        <dbReference type="Proteomes" id="UP001066276"/>
    </source>
</evidence>
<comment type="caution">
    <text evidence="2">The sequence shown here is derived from an EMBL/GenBank/DDBJ whole genome shotgun (WGS) entry which is preliminary data.</text>
</comment>
<gene>
    <name evidence="2" type="ORF">NDU88_008780</name>
</gene>
<evidence type="ECO:0000256" key="1">
    <source>
        <dbReference type="SAM" id="MobiDB-lite"/>
    </source>
</evidence>
<sequence length="263" mass="28082">MEAEENRCAAGGDGGRGEQMCSGGGDGGRGEQMCSREVMEAEENRCAAGVVTEAEENRCAAGVMEAEKNRCAAGVGDGGRGEQLCSMGVMEAEENRCAAGVMEAEENRCAAGGDGGRGEQRLMCYSTGKYAEEVRLEVSHHNVGARVTSWTDPAKRARQEPVHVTLPFCSQSHISQDLFSHVSAVRDCTAASDDGPEHLRRHNKACITELESKVEGLENTAKAVNVRVSGPPAPRKKADLRTTAKSRLRRKGSVELCGSRQRA</sequence>
<proteinExistence type="predicted"/>
<keyword evidence="3" id="KW-1185">Reference proteome</keyword>
<reference evidence="2" key="1">
    <citation type="journal article" date="2022" name="bioRxiv">
        <title>Sequencing and chromosome-scale assembly of the giantPleurodeles waltlgenome.</title>
        <authorList>
            <person name="Brown T."/>
            <person name="Elewa A."/>
            <person name="Iarovenko S."/>
            <person name="Subramanian E."/>
            <person name="Araus A.J."/>
            <person name="Petzold A."/>
            <person name="Susuki M."/>
            <person name="Suzuki K.-i.T."/>
            <person name="Hayashi T."/>
            <person name="Toyoda A."/>
            <person name="Oliveira C."/>
            <person name="Osipova E."/>
            <person name="Leigh N.D."/>
            <person name="Simon A."/>
            <person name="Yun M.H."/>
        </authorList>
    </citation>
    <scope>NUCLEOTIDE SEQUENCE</scope>
    <source>
        <strain evidence="2">20211129_DDA</strain>
        <tissue evidence="2">Liver</tissue>
    </source>
</reference>
<evidence type="ECO:0000313" key="2">
    <source>
        <dbReference type="EMBL" id="KAJ1120618.1"/>
    </source>
</evidence>
<dbReference type="EMBL" id="JANPWB010000012">
    <property type="protein sequence ID" value="KAJ1120618.1"/>
    <property type="molecule type" value="Genomic_DNA"/>
</dbReference>
<protein>
    <submittedName>
        <fullName evidence="2">Uncharacterized protein</fullName>
    </submittedName>
</protein>